<feature type="compositionally biased region" description="Basic and acidic residues" evidence="2">
    <location>
        <begin position="348"/>
        <end position="368"/>
    </location>
</feature>
<dbReference type="GO" id="GO:0005634">
    <property type="term" value="C:nucleus"/>
    <property type="evidence" value="ECO:0007669"/>
    <property type="project" value="TreeGrafter"/>
</dbReference>
<dbReference type="GO" id="GO:0003677">
    <property type="term" value="F:DNA binding"/>
    <property type="evidence" value="ECO:0007669"/>
    <property type="project" value="UniProtKB-KW"/>
</dbReference>
<dbReference type="eggNOG" id="KOG3105">
    <property type="taxonomic scope" value="Eukaryota"/>
</dbReference>
<name>T1I6A2_RHOPR</name>
<feature type="compositionally biased region" description="Basic and acidic residues" evidence="2">
    <location>
        <begin position="309"/>
        <end position="326"/>
    </location>
</feature>
<dbReference type="InParanoid" id="T1I6A2"/>
<evidence type="ECO:0000313" key="4">
    <source>
        <dbReference type="Proteomes" id="UP000015103"/>
    </source>
</evidence>
<dbReference type="InterPro" id="IPR006600">
    <property type="entry name" value="HTH_CenpB_DNA-bd_dom"/>
</dbReference>
<feature type="compositionally biased region" description="Acidic residues" evidence="2">
    <location>
        <begin position="419"/>
        <end position="428"/>
    </location>
</feature>
<dbReference type="Proteomes" id="UP000015103">
    <property type="component" value="Unassembled WGS sequence"/>
</dbReference>
<dbReference type="HOGENOM" id="CLU_013929_10_5_1"/>
<dbReference type="PANTHER" id="PTHR19303">
    <property type="entry name" value="TRANSPOSON"/>
    <property type="match status" value="1"/>
</dbReference>
<dbReference type="Pfam" id="PF03221">
    <property type="entry name" value="HTH_Tnp_Tc5"/>
    <property type="match status" value="1"/>
</dbReference>
<dbReference type="InterPro" id="IPR050863">
    <property type="entry name" value="CenT-Element_Derived"/>
</dbReference>
<accession>T1I6A2</accession>
<keyword evidence="4" id="KW-1185">Reference proteome</keyword>
<protein>
    <submittedName>
        <fullName evidence="3">HTH CENPB-type domain-containing protein</fullName>
    </submittedName>
</protein>
<proteinExistence type="predicted"/>
<dbReference type="InterPro" id="IPR004875">
    <property type="entry name" value="DDE_SF_endonuclease_dom"/>
</dbReference>
<feature type="compositionally biased region" description="Basic residues" evidence="2">
    <location>
        <begin position="369"/>
        <end position="379"/>
    </location>
</feature>
<dbReference type="STRING" id="13249.T1I6A2"/>
<feature type="compositionally biased region" description="Acidic residues" evidence="2">
    <location>
        <begin position="297"/>
        <end position="308"/>
    </location>
</feature>
<dbReference type="PANTHER" id="PTHR19303:SF74">
    <property type="entry name" value="POGO TRANSPOSABLE ELEMENT WITH KRAB DOMAIN"/>
    <property type="match status" value="1"/>
</dbReference>
<dbReference type="InterPro" id="IPR011011">
    <property type="entry name" value="Znf_FYVE_PHD"/>
</dbReference>
<feature type="compositionally biased region" description="Polar residues" evidence="2">
    <location>
        <begin position="330"/>
        <end position="344"/>
    </location>
</feature>
<reference evidence="3" key="1">
    <citation type="submission" date="2015-05" db="UniProtKB">
        <authorList>
            <consortium name="EnsemblMetazoa"/>
        </authorList>
    </citation>
    <scope>IDENTIFICATION</scope>
</reference>
<evidence type="ECO:0000256" key="2">
    <source>
        <dbReference type="SAM" id="MobiDB-lite"/>
    </source>
</evidence>
<dbReference type="EMBL" id="ACPB03009896">
    <property type="status" value="NOT_ANNOTATED_CDS"/>
    <property type="molecule type" value="Genomic_DNA"/>
</dbReference>
<evidence type="ECO:0000313" key="3">
    <source>
        <dbReference type="EnsemblMetazoa" id="RPRC011821-PA"/>
    </source>
</evidence>
<dbReference type="Pfam" id="PF03184">
    <property type="entry name" value="DDE_1"/>
    <property type="match status" value="1"/>
</dbReference>
<dbReference type="EnsemblMetazoa" id="RPRC011821-RA">
    <property type="protein sequence ID" value="RPRC011821-PA"/>
    <property type="gene ID" value="RPRC011821"/>
</dbReference>
<dbReference type="AlphaFoldDB" id="T1I6A2"/>
<dbReference type="CDD" id="cd15517">
    <property type="entry name" value="PHD_TCF19_like"/>
    <property type="match status" value="1"/>
</dbReference>
<dbReference type="SUPFAM" id="SSF57903">
    <property type="entry name" value="FYVE/PHD zinc finger"/>
    <property type="match status" value="1"/>
</dbReference>
<keyword evidence="1" id="KW-0238">DNA-binding</keyword>
<dbReference type="OMA" id="GREWING"/>
<feature type="region of interest" description="Disordered" evidence="2">
    <location>
        <begin position="293"/>
        <end position="428"/>
    </location>
</feature>
<dbReference type="VEuPathDB" id="VectorBase:RPRC011821"/>
<evidence type="ECO:0000256" key="1">
    <source>
        <dbReference type="ARBA" id="ARBA00023125"/>
    </source>
</evidence>
<dbReference type="PROSITE" id="PS51253">
    <property type="entry name" value="HTH_CENPB"/>
    <property type="match status" value="1"/>
</dbReference>
<sequence>QFGRKPVFSPDLERSLVKYCLDMEHNYYGLTISDLRRMAYQLAIKNQVNNPFSSEAKDAGKKWVRLFFKRHPELSLRRPQNLSMARAKGFTKENTDKYFSLLKTELDKIKSDPSRIFNVDETGITVVQHKATRVVTSKGKKQVHKISSAERGATITVITCMSAAGQYVPPLLIFPQKGQAELLDGAPPGSIGACSDSGWVTGPIFLRWFEHFVSIVKPTKEDPVVLILDGHYSHTRNLDLIDRARTVGVSSLFCGAYLRAATLETAINGFKNTGINPFNPEIFQEHDFVARSQMAEQQEETASEGNNEESDRNGTSKVVSPREIRDVPSIQASTSARAGTSFLVTGTPHKESLKTSQEKKQQLEERQKNKVQKGKAKKRLNIESDQPGTSFKKPPSKKIRKKCDSSSSEDESQVPLVSTDDDDSSDEDDTPCFIWEKSFSEDKRGEKWVQCTKCFNWCHELCASFPKVRKFICDFCLEA</sequence>
<organism evidence="3 4">
    <name type="scientific">Rhodnius prolixus</name>
    <name type="common">Triatomid bug</name>
    <dbReference type="NCBI Taxonomy" id="13249"/>
    <lineage>
        <taxon>Eukaryota</taxon>
        <taxon>Metazoa</taxon>
        <taxon>Ecdysozoa</taxon>
        <taxon>Arthropoda</taxon>
        <taxon>Hexapoda</taxon>
        <taxon>Insecta</taxon>
        <taxon>Pterygota</taxon>
        <taxon>Neoptera</taxon>
        <taxon>Paraneoptera</taxon>
        <taxon>Hemiptera</taxon>
        <taxon>Heteroptera</taxon>
        <taxon>Panheteroptera</taxon>
        <taxon>Cimicomorpha</taxon>
        <taxon>Reduviidae</taxon>
        <taxon>Triatominae</taxon>
        <taxon>Rhodnius</taxon>
    </lineage>
</organism>